<dbReference type="InterPro" id="IPR036291">
    <property type="entry name" value="NAD(P)-bd_dom_sf"/>
</dbReference>
<dbReference type="SUPFAM" id="SSF51735">
    <property type="entry name" value="NAD(P)-binding Rossmann-fold domains"/>
    <property type="match status" value="1"/>
</dbReference>
<keyword evidence="5" id="KW-1185">Reference proteome</keyword>
<evidence type="ECO:0000256" key="1">
    <source>
        <dbReference type="ARBA" id="ARBA00022857"/>
    </source>
</evidence>
<dbReference type="Gene3D" id="3.40.50.720">
    <property type="entry name" value="NAD(P)-binding Rossmann-like Domain"/>
    <property type="match status" value="1"/>
</dbReference>
<dbReference type="GO" id="GO:0016491">
    <property type="term" value="F:oxidoreductase activity"/>
    <property type="evidence" value="ECO:0007669"/>
    <property type="project" value="UniProtKB-KW"/>
</dbReference>
<evidence type="ECO:0000313" key="4">
    <source>
        <dbReference type="EMBL" id="CEP15050.1"/>
    </source>
</evidence>
<keyword evidence="2" id="KW-0560">Oxidoreductase</keyword>
<dbReference type="OrthoDB" id="3819888at2759"/>
<reference evidence="4 5" key="1">
    <citation type="submission" date="2014-09" db="EMBL/GenBank/DDBJ databases">
        <authorList>
            <person name="Ellenberger Sabrina"/>
        </authorList>
    </citation>
    <scope>NUCLEOTIDE SEQUENCE [LARGE SCALE GENOMIC DNA]</scope>
    <source>
        <strain evidence="4 5">CBS 412.66</strain>
    </source>
</reference>
<dbReference type="EMBL" id="LN731842">
    <property type="protein sequence ID" value="CEP15050.1"/>
    <property type="molecule type" value="Genomic_DNA"/>
</dbReference>
<dbReference type="STRING" id="35722.A0A0B7N982"/>
<evidence type="ECO:0000256" key="2">
    <source>
        <dbReference type="ARBA" id="ARBA00023002"/>
    </source>
</evidence>
<evidence type="ECO:0000256" key="3">
    <source>
        <dbReference type="RuleBase" id="RU000363"/>
    </source>
</evidence>
<dbReference type="PRINTS" id="PR00080">
    <property type="entry name" value="SDRFAMILY"/>
</dbReference>
<sequence length="265" mass="28610">MVVNKVFHDTSMIITKHLFIVTGGARGLGEQVVRSLIKHGAFVSIFDINDELSHKLVNELGQNECYFHGRTDVSKEADVEAALEKTIAHFPNTILRGAVLCSGIVSPPKAIQGYGPELSLTSFQQFEHVIKVNLLGTYCVAQKVANVLLKNEPIGQDGERGIIITVSSILGLDGLIVGYGTSKAGISGLTLPLAKELAPFGIRVMSVAPGVFDTPIRNRSSNNTRLPLFPKRLGDPIEFADLVLQIIQMPMLNGSTIRLDGALRA</sequence>
<dbReference type="InterPro" id="IPR020904">
    <property type="entry name" value="Sc_DH/Rdtase_CS"/>
</dbReference>
<comment type="similarity">
    <text evidence="3">Belongs to the short-chain dehydrogenases/reductases (SDR) family.</text>
</comment>
<dbReference type="AlphaFoldDB" id="A0A0B7N982"/>
<organism evidence="4 5">
    <name type="scientific">Parasitella parasitica</name>
    <dbReference type="NCBI Taxonomy" id="35722"/>
    <lineage>
        <taxon>Eukaryota</taxon>
        <taxon>Fungi</taxon>
        <taxon>Fungi incertae sedis</taxon>
        <taxon>Mucoromycota</taxon>
        <taxon>Mucoromycotina</taxon>
        <taxon>Mucoromycetes</taxon>
        <taxon>Mucorales</taxon>
        <taxon>Mucorineae</taxon>
        <taxon>Mucoraceae</taxon>
        <taxon>Parasitella</taxon>
    </lineage>
</organism>
<dbReference type="PROSITE" id="PS00061">
    <property type="entry name" value="ADH_SHORT"/>
    <property type="match status" value="1"/>
</dbReference>
<evidence type="ECO:0000313" key="5">
    <source>
        <dbReference type="Proteomes" id="UP000054107"/>
    </source>
</evidence>
<gene>
    <name evidence="4" type="primary">PARPA_09248.1 scaffold 35931</name>
</gene>
<accession>A0A0B7N982</accession>
<dbReference type="PANTHER" id="PTHR43658:SF8">
    <property type="entry name" value="17-BETA-HYDROXYSTEROID DEHYDROGENASE 14-RELATED"/>
    <property type="match status" value="1"/>
</dbReference>
<dbReference type="InterPro" id="IPR002347">
    <property type="entry name" value="SDR_fam"/>
</dbReference>
<dbReference type="Proteomes" id="UP000054107">
    <property type="component" value="Unassembled WGS sequence"/>
</dbReference>
<name>A0A0B7N982_9FUNG</name>
<dbReference type="PANTHER" id="PTHR43658">
    <property type="entry name" value="SHORT-CHAIN DEHYDROGENASE/REDUCTASE"/>
    <property type="match status" value="1"/>
</dbReference>
<protein>
    <submittedName>
        <fullName evidence="4">Uncharacterized protein</fullName>
    </submittedName>
</protein>
<dbReference type="PRINTS" id="PR00081">
    <property type="entry name" value="GDHRDH"/>
</dbReference>
<dbReference type="Pfam" id="PF00106">
    <property type="entry name" value="adh_short"/>
    <property type="match status" value="1"/>
</dbReference>
<keyword evidence="1" id="KW-0521">NADP</keyword>
<proteinExistence type="inferred from homology"/>